<sequence length="322" mass="35743">MTTSWERWGGERTPERGSPHFPGTYLPAAHGGQVRQPPIFDPALKQFVHAFRAGEPVFADEETGRRWRWARRTVIDHLVRVVAGSPWCENLVLRGSLLLEAWIGEQARDPGDLDWVVVPQSVTLESPLTAAMFKGLIAAVAGAPRVSGTVTLDAGDIAVDDIWTYERAPGRRLLFTWHAEDLPPGTVQLDFVFDERLPAPPEPALIPRAGGGDPTLVQAATPELSLAWKLLWLATDMYPQGKDLYDAVLLAERFTLPPELLRQVLSLSQELTEREVAEFGPDAIRALDVDWPEFQGEYPQVEGEASAWTERLARALAPTFSR</sequence>
<feature type="region of interest" description="Disordered" evidence="1">
    <location>
        <begin position="1"/>
        <end position="28"/>
    </location>
</feature>
<gene>
    <name evidence="2" type="ORF">SAMN05421874_10674</name>
</gene>
<accession>A0A1G9A965</accession>
<evidence type="ECO:0000313" key="3">
    <source>
        <dbReference type="Proteomes" id="UP000198683"/>
    </source>
</evidence>
<dbReference type="Pfam" id="PF08843">
    <property type="entry name" value="AbiEii"/>
    <property type="match status" value="1"/>
</dbReference>
<feature type="compositionally biased region" description="Basic and acidic residues" evidence="1">
    <location>
        <begin position="8"/>
        <end position="18"/>
    </location>
</feature>
<dbReference type="EMBL" id="FNFB01000006">
    <property type="protein sequence ID" value="SDK23374.1"/>
    <property type="molecule type" value="Genomic_DNA"/>
</dbReference>
<keyword evidence="3" id="KW-1185">Reference proteome</keyword>
<name>A0A1G9A965_9ACTN</name>
<dbReference type="AlphaFoldDB" id="A0A1G9A965"/>
<dbReference type="Proteomes" id="UP000198683">
    <property type="component" value="Unassembled WGS sequence"/>
</dbReference>
<keyword evidence="2" id="KW-0808">Transferase</keyword>
<dbReference type="STRING" id="683260.SAMN05421874_10674"/>
<evidence type="ECO:0000256" key="1">
    <source>
        <dbReference type="SAM" id="MobiDB-lite"/>
    </source>
</evidence>
<proteinExistence type="predicted"/>
<dbReference type="InterPro" id="IPR014942">
    <property type="entry name" value="AbiEii"/>
</dbReference>
<protein>
    <submittedName>
        <fullName evidence="2">Nucleotidyl transferase AbiEii toxin, Type IV TA system</fullName>
    </submittedName>
</protein>
<dbReference type="RefSeq" id="WP_090763267.1">
    <property type="nucleotide sequence ID" value="NZ_FNFB01000006.1"/>
</dbReference>
<evidence type="ECO:0000313" key="2">
    <source>
        <dbReference type="EMBL" id="SDK23374.1"/>
    </source>
</evidence>
<dbReference type="OrthoDB" id="279684at2"/>
<reference evidence="2 3" key="1">
    <citation type="submission" date="2016-10" db="EMBL/GenBank/DDBJ databases">
        <authorList>
            <person name="de Groot N.N."/>
        </authorList>
    </citation>
    <scope>NUCLEOTIDE SEQUENCE [LARGE SCALE GENOMIC DNA]</scope>
    <source>
        <strain evidence="2 3">CGMCC 4.5681</strain>
    </source>
</reference>
<dbReference type="GO" id="GO:0016740">
    <property type="term" value="F:transferase activity"/>
    <property type="evidence" value="ECO:0007669"/>
    <property type="project" value="UniProtKB-KW"/>
</dbReference>
<organism evidence="2 3">
    <name type="scientific">Nonomuraea maritima</name>
    <dbReference type="NCBI Taxonomy" id="683260"/>
    <lineage>
        <taxon>Bacteria</taxon>
        <taxon>Bacillati</taxon>
        <taxon>Actinomycetota</taxon>
        <taxon>Actinomycetes</taxon>
        <taxon>Streptosporangiales</taxon>
        <taxon>Streptosporangiaceae</taxon>
        <taxon>Nonomuraea</taxon>
    </lineage>
</organism>